<reference evidence="2" key="1">
    <citation type="submission" date="2017-06" db="EMBL/GenBank/DDBJ databases">
        <title>Capnocytophaga spp. assemblies.</title>
        <authorList>
            <person name="Gulvik C.A."/>
        </authorList>
    </citation>
    <scope>NUCLEOTIDE SEQUENCE [LARGE SCALE GENOMIC DNA]</scope>
    <source>
        <strain evidence="2">H6253</strain>
    </source>
</reference>
<dbReference type="KEGG" id="clk:CGC53_07560"/>
<dbReference type="Proteomes" id="UP000217276">
    <property type="component" value="Chromosome"/>
</dbReference>
<evidence type="ECO:0000313" key="1">
    <source>
        <dbReference type="EMBL" id="ATA82208.1"/>
    </source>
</evidence>
<proteinExistence type="predicted"/>
<sequence length="215" mass="25457">MQNNFKQEVRKHIDDFLRTNTKLFYNERDFQVNLAFFLRTLAYYDNVFLEYSLPANTTSKFNDIRIDIVLLKENLYFPIELKYKTKKILGNLNRFEEILNNVEILKNQAAQNIGRYSFWKDVERLEAVKKRFINIDTGFCIFLTNDAYYKKSPQGASGAFTMKAGTELTGNVNWKTPVTIADYYPEIVFEGKYKIEKWDDVKNEGIDFYYTIVEV</sequence>
<gene>
    <name evidence="1" type="ORF">CGC53_07560</name>
</gene>
<keyword evidence="2" id="KW-1185">Reference proteome</keyword>
<dbReference type="EMBL" id="CP022384">
    <property type="protein sequence ID" value="ATA82208.1"/>
    <property type="molecule type" value="Genomic_DNA"/>
</dbReference>
<dbReference type="AlphaFoldDB" id="A0A250FDU3"/>
<organism evidence="1 2">
    <name type="scientific">Capnocytophaga leadbetteri</name>
    <dbReference type="NCBI Taxonomy" id="327575"/>
    <lineage>
        <taxon>Bacteria</taxon>
        <taxon>Pseudomonadati</taxon>
        <taxon>Bacteroidota</taxon>
        <taxon>Flavobacteriia</taxon>
        <taxon>Flavobacteriales</taxon>
        <taxon>Flavobacteriaceae</taxon>
        <taxon>Capnocytophaga</taxon>
    </lineage>
</organism>
<evidence type="ECO:0000313" key="2">
    <source>
        <dbReference type="Proteomes" id="UP000217276"/>
    </source>
</evidence>
<accession>A0A250FDU3</accession>
<protein>
    <submittedName>
        <fullName evidence="1">Uncharacterized protein</fullName>
    </submittedName>
</protein>
<name>A0A250FDU3_9FLAO</name>